<dbReference type="SUPFAM" id="SSF56281">
    <property type="entry name" value="Metallo-hydrolase/oxidoreductase"/>
    <property type="match status" value="1"/>
</dbReference>
<dbReference type="Gene3D" id="3.60.15.10">
    <property type="entry name" value="Ribonuclease Z/Hydroxyacylglutathione hydrolase-like"/>
    <property type="match status" value="1"/>
</dbReference>
<dbReference type="SMART" id="SM00849">
    <property type="entry name" value="Lactamase_B"/>
    <property type="match status" value="1"/>
</dbReference>
<dbReference type="PANTHER" id="PTHR46018">
    <property type="entry name" value="ZINC PHOSPHODIESTERASE ELAC PROTEIN 1"/>
    <property type="match status" value="1"/>
</dbReference>
<proteinExistence type="predicted"/>
<dbReference type="PANTHER" id="PTHR46018:SF2">
    <property type="entry name" value="ZINC PHOSPHODIESTERASE ELAC PROTEIN 1"/>
    <property type="match status" value="1"/>
</dbReference>
<evidence type="ECO:0000313" key="2">
    <source>
        <dbReference type="EMBL" id="RSN75568.1"/>
    </source>
</evidence>
<feature type="domain" description="Metallo-beta-lactamase" evidence="1">
    <location>
        <begin position="17"/>
        <end position="188"/>
    </location>
</feature>
<sequence>MRVVFLGVGEALDENEANTSILIESKMNILLDCGYNIPNNLWRYRDDPDFLDAIYISHFHADHCFGIPPLLMRMWEDGRRKKLLIMGQRGIKERVELLMNLGYEGFLDRMNYIKFIEVDNGVELDGISIRTARTEHSLKNLAIRIDVDGKIICYSGDGKITSDVIKLFRRSNLAICECYSIKPIVQTHSCLEDMRFDDGPELIALVHINRREREKIKETVRGENRFIVPNQFDSIDL</sequence>
<accession>A0A3R9PXC2</accession>
<dbReference type="RefSeq" id="WP_125671097.1">
    <property type="nucleotide sequence ID" value="NZ_RCOS01000072.1"/>
</dbReference>
<reference evidence="2 3" key="1">
    <citation type="submission" date="2018-10" db="EMBL/GenBank/DDBJ databases">
        <title>Co-occurring genomic capacity for anaerobic methane metabolism and dissimilatory sulfite reduction discovered in the Korarchaeota.</title>
        <authorList>
            <person name="Mckay L.J."/>
            <person name="Dlakic M."/>
            <person name="Fields M.W."/>
            <person name="Delmont T.O."/>
            <person name="Eren A.M."/>
            <person name="Jay Z.J."/>
            <person name="Klingelsmith K.B."/>
            <person name="Rusch D.B."/>
            <person name="Inskeep W.P."/>
        </authorList>
    </citation>
    <scope>NUCLEOTIDE SEQUENCE [LARGE SCALE GENOMIC DNA]</scope>
    <source>
        <strain evidence="2 3">MDKW</strain>
    </source>
</reference>
<dbReference type="InterPro" id="IPR036866">
    <property type="entry name" value="RibonucZ/Hydroxyglut_hydro"/>
</dbReference>
<organism evidence="2 3">
    <name type="scientific">Candidatus Methanodesulfokora washburnensis</name>
    <dbReference type="NCBI Taxonomy" id="2478471"/>
    <lineage>
        <taxon>Archaea</taxon>
        <taxon>Thermoproteota</taxon>
        <taxon>Candidatus Korarchaeia</taxon>
        <taxon>Candidatus Korarchaeia incertae sedis</taxon>
        <taxon>Candidatus Methanodesulfokora</taxon>
    </lineage>
</organism>
<dbReference type="Proteomes" id="UP000277582">
    <property type="component" value="Unassembled WGS sequence"/>
</dbReference>
<dbReference type="OrthoDB" id="85118at2157"/>
<dbReference type="InterPro" id="IPR001279">
    <property type="entry name" value="Metallo-B-lactamas"/>
</dbReference>
<dbReference type="AlphaFoldDB" id="A0A3R9PXC2"/>
<evidence type="ECO:0000313" key="3">
    <source>
        <dbReference type="Proteomes" id="UP000277582"/>
    </source>
</evidence>
<dbReference type="GO" id="GO:0042781">
    <property type="term" value="F:3'-tRNA processing endoribonuclease activity"/>
    <property type="evidence" value="ECO:0007669"/>
    <property type="project" value="TreeGrafter"/>
</dbReference>
<protein>
    <submittedName>
        <fullName evidence="2">Ribonuclease Z</fullName>
    </submittedName>
</protein>
<comment type="caution">
    <text evidence="2">The sequence shown here is derived from an EMBL/GenBank/DDBJ whole genome shotgun (WGS) entry which is preliminary data.</text>
</comment>
<keyword evidence="3" id="KW-1185">Reference proteome</keyword>
<dbReference type="Pfam" id="PF23023">
    <property type="entry name" value="Anti-Pycsar_Apyc1"/>
    <property type="match status" value="1"/>
</dbReference>
<name>A0A3R9PXC2_9CREN</name>
<evidence type="ECO:0000259" key="1">
    <source>
        <dbReference type="SMART" id="SM00849"/>
    </source>
</evidence>
<dbReference type="EMBL" id="RCOS01000072">
    <property type="protein sequence ID" value="RSN75568.1"/>
    <property type="molecule type" value="Genomic_DNA"/>
</dbReference>
<gene>
    <name evidence="2" type="ORF">D6D85_05880</name>
</gene>
<dbReference type="CDD" id="cd16272">
    <property type="entry name" value="RNaseZ_MBL-fold"/>
    <property type="match status" value="1"/>
</dbReference>